<dbReference type="PANTHER" id="PTHR43976">
    <property type="entry name" value="SHORT CHAIN DEHYDROGENASE"/>
    <property type="match status" value="1"/>
</dbReference>
<keyword evidence="2" id="KW-0560">Oxidoreductase</keyword>
<proteinExistence type="inferred from homology"/>
<dbReference type="InterPro" id="IPR036291">
    <property type="entry name" value="NAD(P)-bd_dom_sf"/>
</dbReference>
<accession>A0ABR1JI89</accession>
<dbReference type="Pfam" id="PF00106">
    <property type="entry name" value="adh_short"/>
    <property type="match status" value="1"/>
</dbReference>
<dbReference type="InterPro" id="IPR002347">
    <property type="entry name" value="SDR_fam"/>
</dbReference>
<protein>
    <recommendedName>
        <fullName evidence="5">NAD(P)-binding protein</fullName>
    </recommendedName>
</protein>
<evidence type="ECO:0008006" key="5">
    <source>
        <dbReference type="Google" id="ProtNLM"/>
    </source>
</evidence>
<sequence>MSSQLVWLITGTSTGIGRDLTLLALKRGDKVIATARGRSLSKLEELKAQGADTLELDVGWPLERLQQLAKDAVAIHGRVDVLVNNAGYFLVGALEENSAEETLQQFNTNVFGALNVTRAFLPHMRERKYGTIVWAGSIVGWQ</sequence>
<dbReference type="PRINTS" id="PR00081">
    <property type="entry name" value="GDHRDH"/>
</dbReference>
<comment type="caution">
    <text evidence="3">The sequence shown here is derived from an EMBL/GenBank/DDBJ whole genome shotgun (WGS) entry which is preliminary data.</text>
</comment>
<comment type="similarity">
    <text evidence="1">Belongs to the short-chain dehydrogenases/reductases (SDR) family.</text>
</comment>
<dbReference type="SUPFAM" id="SSF51735">
    <property type="entry name" value="NAD(P)-binding Rossmann-fold domains"/>
    <property type="match status" value="1"/>
</dbReference>
<gene>
    <name evidence="3" type="ORF">VKT23_009561</name>
</gene>
<dbReference type="InterPro" id="IPR051911">
    <property type="entry name" value="SDR_oxidoreductase"/>
</dbReference>
<organism evidence="3 4">
    <name type="scientific">Marasmiellus scandens</name>
    <dbReference type="NCBI Taxonomy" id="2682957"/>
    <lineage>
        <taxon>Eukaryota</taxon>
        <taxon>Fungi</taxon>
        <taxon>Dikarya</taxon>
        <taxon>Basidiomycota</taxon>
        <taxon>Agaricomycotina</taxon>
        <taxon>Agaricomycetes</taxon>
        <taxon>Agaricomycetidae</taxon>
        <taxon>Agaricales</taxon>
        <taxon>Marasmiineae</taxon>
        <taxon>Omphalotaceae</taxon>
        <taxon>Marasmiellus</taxon>
    </lineage>
</organism>
<dbReference type="PANTHER" id="PTHR43976:SF16">
    <property type="entry name" value="SHORT-CHAIN DEHYDROGENASE_REDUCTASE FAMILY PROTEIN"/>
    <property type="match status" value="1"/>
</dbReference>
<evidence type="ECO:0000313" key="3">
    <source>
        <dbReference type="EMBL" id="KAK7459579.1"/>
    </source>
</evidence>
<dbReference type="EMBL" id="JBANRG010000016">
    <property type="protein sequence ID" value="KAK7459579.1"/>
    <property type="molecule type" value="Genomic_DNA"/>
</dbReference>
<reference evidence="3 4" key="1">
    <citation type="submission" date="2024-01" db="EMBL/GenBank/DDBJ databases">
        <title>A draft genome for the cacao thread blight pathogen Marasmiellus scandens.</title>
        <authorList>
            <person name="Baruah I.K."/>
            <person name="Leung J."/>
            <person name="Bukari Y."/>
            <person name="Amoako-Attah I."/>
            <person name="Meinhardt L.W."/>
            <person name="Bailey B.A."/>
            <person name="Cohen S.P."/>
        </authorList>
    </citation>
    <scope>NUCLEOTIDE SEQUENCE [LARGE SCALE GENOMIC DNA]</scope>
    <source>
        <strain evidence="3 4">GH-19</strain>
    </source>
</reference>
<name>A0ABR1JI89_9AGAR</name>
<evidence type="ECO:0000256" key="1">
    <source>
        <dbReference type="ARBA" id="ARBA00006484"/>
    </source>
</evidence>
<dbReference type="Gene3D" id="3.40.50.720">
    <property type="entry name" value="NAD(P)-binding Rossmann-like Domain"/>
    <property type="match status" value="1"/>
</dbReference>
<keyword evidence="4" id="KW-1185">Reference proteome</keyword>
<evidence type="ECO:0000313" key="4">
    <source>
        <dbReference type="Proteomes" id="UP001498398"/>
    </source>
</evidence>
<evidence type="ECO:0000256" key="2">
    <source>
        <dbReference type="ARBA" id="ARBA00023002"/>
    </source>
</evidence>
<dbReference type="Proteomes" id="UP001498398">
    <property type="component" value="Unassembled WGS sequence"/>
</dbReference>